<dbReference type="InParanoid" id="E3N5C9"/>
<keyword evidence="3" id="KW-1185">Reference proteome</keyword>
<gene>
    <name evidence="2" type="ORF">CRE_28986</name>
</gene>
<dbReference type="HOGENOM" id="CLU_150230_0_0_1"/>
<evidence type="ECO:0000313" key="3">
    <source>
        <dbReference type="Proteomes" id="UP000008281"/>
    </source>
</evidence>
<dbReference type="Proteomes" id="UP000008281">
    <property type="component" value="Unassembled WGS sequence"/>
</dbReference>
<dbReference type="OrthoDB" id="5910664at2759"/>
<accession>E3N5C9</accession>
<name>E3N5C9_CAERE</name>
<dbReference type="InterPro" id="IPR053222">
    <property type="entry name" value="Zygotic_Embryogenesis-Asso"/>
</dbReference>
<reference evidence="2" key="1">
    <citation type="submission" date="2007-07" db="EMBL/GenBank/DDBJ databases">
        <title>PCAP assembly of the Caenorhabditis remanei genome.</title>
        <authorList>
            <consortium name="The Caenorhabditis remanei Sequencing Consortium"/>
            <person name="Wilson R.K."/>
        </authorList>
    </citation>
    <scope>NUCLEOTIDE SEQUENCE [LARGE SCALE GENOMIC DNA]</scope>
    <source>
        <strain evidence="2">PB4641</strain>
    </source>
</reference>
<proteinExistence type="predicted"/>
<sequence>MPNQKMFSLNNLRMTNIKTLEVVGAAVKVEDVNQYFKLWMKKKCNIRLEYLQVATRTWAKSDIKNRLLKGLNAVQIPIRTERTFRVLGNIKQFIPENSYEKIAAEFDITRIDGRQATIRISNYGGVLFYVWPESTNNRTSLEPN</sequence>
<organism evidence="3">
    <name type="scientific">Caenorhabditis remanei</name>
    <name type="common">Caenorhabditis vulgaris</name>
    <dbReference type="NCBI Taxonomy" id="31234"/>
    <lineage>
        <taxon>Eukaryota</taxon>
        <taxon>Metazoa</taxon>
        <taxon>Ecdysozoa</taxon>
        <taxon>Nematoda</taxon>
        <taxon>Chromadorea</taxon>
        <taxon>Rhabditida</taxon>
        <taxon>Rhabditina</taxon>
        <taxon>Rhabditomorpha</taxon>
        <taxon>Rhabditoidea</taxon>
        <taxon>Rhabditidae</taxon>
        <taxon>Peloderinae</taxon>
        <taxon>Caenorhabditis</taxon>
    </lineage>
</organism>
<dbReference type="Pfam" id="PF07735">
    <property type="entry name" value="FBA_2"/>
    <property type="match status" value="1"/>
</dbReference>
<evidence type="ECO:0000313" key="2">
    <source>
        <dbReference type="EMBL" id="EFO87096.1"/>
    </source>
</evidence>
<evidence type="ECO:0000259" key="1">
    <source>
        <dbReference type="Pfam" id="PF07735"/>
    </source>
</evidence>
<dbReference type="InterPro" id="IPR012885">
    <property type="entry name" value="F-box_Sdz-33"/>
</dbReference>
<dbReference type="PANTHER" id="PTHR22899">
    <property type="entry name" value="CYCLIN-RELATED F-BOX FAMILY"/>
    <property type="match status" value="1"/>
</dbReference>
<protein>
    <recommendedName>
        <fullName evidence="1">Sdz-33 F-box domain-containing protein</fullName>
    </recommendedName>
</protein>
<dbReference type="AlphaFoldDB" id="E3N5C9"/>
<feature type="domain" description="Sdz-33 F-box" evidence="1">
    <location>
        <begin position="4"/>
        <end position="53"/>
    </location>
</feature>
<dbReference type="EMBL" id="DS268531">
    <property type="protein sequence ID" value="EFO87096.1"/>
    <property type="molecule type" value="Genomic_DNA"/>
</dbReference>